<feature type="region of interest" description="Disordered" evidence="1">
    <location>
        <begin position="353"/>
        <end position="429"/>
    </location>
</feature>
<dbReference type="Proteomes" id="UP000179807">
    <property type="component" value="Unassembled WGS sequence"/>
</dbReference>
<feature type="compositionally biased region" description="Pro residues" evidence="1">
    <location>
        <begin position="418"/>
        <end position="429"/>
    </location>
</feature>
<protein>
    <submittedName>
        <fullName evidence="4">Uncharacterized protein</fullName>
    </submittedName>
</protein>
<keyword evidence="2" id="KW-0472">Membrane</keyword>
<organism evidence="4 5">
    <name type="scientific">Tritrichomonas foetus</name>
    <dbReference type="NCBI Taxonomy" id="1144522"/>
    <lineage>
        <taxon>Eukaryota</taxon>
        <taxon>Metamonada</taxon>
        <taxon>Parabasalia</taxon>
        <taxon>Tritrichomonadida</taxon>
        <taxon>Tritrichomonadidae</taxon>
        <taxon>Tritrichomonas</taxon>
    </lineage>
</organism>
<dbReference type="GeneID" id="94826230"/>
<evidence type="ECO:0000256" key="1">
    <source>
        <dbReference type="SAM" id="MobiDB-lite"/>
    </source>
</evidence>
<feature type="chain" id="PRO_5012995341" evidence="3">
    <location>
        <begin position="21"/>
        <end position="429"/>
    </location>
</feature>
<gene>
    <name evidence="4" type="ORF">TRFO_03806</name>
</gene>
<name>A0A1J4KLQ2_9EUKA</name>
<feature type="signal peptide" evidence="3">
    <location>
        <begin position="1"/>
        <end position="20"/>
    </location>
</feature>
<reference evidence="4" key="1">
    <citation type="submission" date="2016-10" db="EMBL/GenBank/DDBJ databases">
        <authorList>
            <person name="Benchimol M."/>
            <person name="Almeida L.G."/>
            <person name="Vasconcelos A.T."/>
            <person name="Perreira-Neves A."/>
            <person name="Rosa I.A."/>
            <person name="Tasca T."/>
            <person name="Bogo M.R."/>
            <person name="de Souza W."/>
        </authorList>
    </citation>
    <scope>NUCLEOTIDE SEQUENCE [LARGE SCALE GENOMIC DNA]</scope>
    <source>
        <strain evidence="4">K</strain>
    </source>
</reference>
<evidence type="ECO:0000313" key="5">
    <source>
        <dbReference type="Proteomes" id="UP000179807"/>
    </source>
</evidence>
<dbReference type="EMBL" id="MLAK01000571">
    <property type="protein sequence ID" value="OHT12147.1"/>
    <property type="molecule type" value="Genomic_DNA"/>
</dbReference>
<feature type="compositionally biased region" description="Pro residues" evidence="1">
    <location>
        <begin position="375"/>
        <end position="404"/>
    </location>
</feature>
<sequence>MFLPFLFSFSLSDILIVTQGYYQYSHLKSETIRITIPANNRCHVFSSRPVESLFIDHYQVTGYDSAFSIQGSDVLMTTGSSSTDVSIWVTDSCGDQNFYFYGGISATFHLTPRNSYPGLNNICAFVPTFDHAGTIYTKRSSSIQAGVANSSSFLTGTYIYTSDATKYEFNPSSYDEVNTYKGSFFTSFTFEQTSSQSPNKGTIQLTRKVNIIEEDNSSLSLDFCTSGILTNCNNIGCFLEQGWVESNSFNCDLDPSTLLWLWILIVGIVLIIIILIISCCCCACCACCACCGLCSSRKLNKKKLETVDDANYINNDIATPLVYPTDNYHPNINNNYNQNYNYGQQPYYPQQGVPPVYPNPPHPHPHHPPHHPHPPPHYPPHYDPSIPPYMPQPPPPQPIYPPSPEQMRPEQQQSGPSPVYPPPPQPTHK</sequence>
<keyword evidence="2" id="KW-0812">Transmembrane</keyword>
<feature type="transmembrane region" description="Helical" evidence="2">
    <location>
        <begin position="260"/>
        <end position="293"/>
    </location>
</feature>
<evidence type="ECO:0000256" key="3">
    <source>
        <dbReference type="SAM" id="SignalP"/>
    </source>
</evidence>
<dbReference type="RefSeq" id="XP_068365283.1">
    <property type="nucleotide sequence ID" value="XM_068491526.1"/>
</dbReference>
<proteinExistence type="predicted"/>
<evidence type="ECO:0000313" key="4">
    <source>
        <dbReference type="EMBL" id="OHT12147.1"/>
    </source>
</evidence>
<comment type="caution">
    <text evidence="4">The sequence shown here is derived from an EMBL/GenBank/DDBJ whole genome shotgun (WGS) entry which is preliminary data.</text>
</comment>
<keyword evidence="5" id="KW-1185">Reference proteome</keyword>
<dbReference type="VEuPathDB" id="TrichDB:TRFO_03806"/>
<evidence type="ECO:0000256" key="2">
    <source>
        <dbReference type="SAM" id="Phobius"/>
    </source>
</evidence>
<keyword evidence="3" id="KW-0732">Signal</keyword>
<feature type="compositionally biased region" description="Basic residues" evidence="1">
    <location>
        <begin position="363"/>
        <end position="374"/>
    </location>
</feature>
<keyword evidence="2" id="KW-1133">Transmembrane helix</keyword>
<dbReference type="AlphaFoldDB" id="A0A1J4KLQ2"/>
<accession>A0A1J4KLQ2</accession>